<dbReference type="GO" id="GO:0008297">
    <property type="term" value="F:single-stranded DNA exodeoxyribonuclease activity"/>
    <property type="evidence" value="ECO:0007669"/>
    <property type="project" value="TreeGrafter"/>
</dbReference>
<dbReference type="GO" id="GO:0005739">
    <property type="term" value="C:mitochondrion"/>
    <property type="evidence" value="ECO:0007669"/>
    <property type="project" value="TreeGrafter"/>
</dbReference>
<feature type="compositionally biased region" description="Basic residues" evidence="1">
    <location>
        <begin position="163"/>
        <end position="172"/>
    </location>
</feature>
<evidence type="ECO:0000256" key="1">
    <source>
        <dbReference type="SAM" id="MobiDB-lite"/>
    </source>
</evidence>
<sequence length="172" mass="20101">MKLSHPFLCYKGVFDGIVTHNNQLVIFEIKTSDRIKNSLATSFDYPLQVAAYAGLINYDKSLDLKITNGLIMVCYPLKDQPATLLEVDFNNMKKYWRKWLKKLSQFWAYEDKNVGPKTQNIFGASRRVNEYNFIYTYTYLTRTRTSSLRTASSSHSLKEIRSGRKRKENMKT</sequence>
<reference evidence="3" key="1">
    <citation type="submission" date="2022-11" db="UniProtKB">
        <authorList>
            <consortium name="WormBaseParasite"/>
        </authorList>
    </citation>
    <scope>IDENTIFICATION</scope>
</reference>
<organism evidence="2 3">
    <name type="scientific">Romanomermis culicivorax</name>
    <name type="common">Nematode worm</name>
    <dbReference type="NCBI Taxonomy" id="13658"/>
    <lineage>
        <taxon>Eukaryota</taxon>
        <taxon>Metazoa</taxon>
        <taxon>Ecdysozoa</taxon>
        <taxon>Nematoda</taxon>
        <taxon>Enoplea</taxon>
        <taxon>Dorylaimia</taxon>
        <taxon>Mermithida</taxon>
        <taxon>Mermithoidea</taxon>
        <taxon>Mermithidae</taxon>
        <taxon>Romanomermis</taxon>
    </lineage>
</organism>
<keyword evidence="2" id="KW-1185">Reference proteome</keyword>
<dbReference type="PANTHER" id="PTHR31340">
    <property type="entry name" value="MITOCHONDRIAL GENOME MAINTENANCE EXONUCLEASE 1"/>
    <property type="match status" value="1"/>
</dbReference>
<evidence type="ECO:0000313" key="3">
    <source>
        <dbReference type="WBParaSite" id="nRc.2.0.1.t40060-RA"/>
    </source>
</evidence>
<dbReference type="PANTHER" id="PTHR31340:SF3">
    <property type="entry name" value="MITOCHONDRIAL GENOME MAINTENANCE EXONUCLEASE 1"/>
    <property type="match status" value="1"/>
</dbReference>
<dbReference type="WBParaSite" id="nRc.2.0.1.t40060-RA">
    <property type="protein sequence ID" value="nRc.2.0.1.t40060-RA"/>
    <property type="gene ID" value="nRc.2.0.1.g40060"/>
</dbReference>
<accession>A0A915KPR3</accession>
<evidence type="ECO:0000313" key="2">
    <source>
        <dbReference type="Proteomes" id="UP000887565"/>
    </source>
</evidence>
<feature type="region of interest" description="Disordered" evidence="1">
    <location>
        <begin position="151"/>
        <end position="172"/>
    </location>
</feature>
<protein>
    <submittedName>
        <fullName evidence="3">PD-(D/E)XK endonuclease-like domain-containing protein</fullName>
    </submittedName>
</protein>
<name>A0A915KPR3_ROMCU</name>
<dbReference type="InterPro" id="IPR011604">
    <property type="entry name" value="PDDEXK-like_dom_sf"/>
</dbReference>
<dbReference type="Proteomes" id="UP000887565">
    <property type="component" value="Unplaced"/>
</dbReference>
<dbReference type="AlphaFoldDB" id="A0A915KPR3"/>
<dbReference type="Gene3D" id="3.90.320.10">
    <property type="match status" value="1"/>
</dbReference>
<dbReference type="GO" id="GO:0006264">
    <property type="term" value="P:mitochondrial DNA replication"/>
    <property type="evidence" value="ECO:0007669"/>
    <property type="project" value="TreeGrafter"/>
</dbReference>
<proteinExistence type="predicted"/>